<name>A0A8X6FQA6_TRICU</name>
<sequence>MVKMKREGIFAENDPNCTAQEFADCFTVLEAISQREDLALAATQEELNLVCRKLQQGVECIEDHSFRCFTAPQKRIFKSVVSESKRVIDDICVQGKLQEDYLRYAPCLKNVSTDEKKCANQYKKLANNHGANPDDPNADNVNYGLKLHCKRNPLELTKRNVVVTQCFPISTFKDAKLSDPGIDGPPKNDAVEPRPIERTMSGHVRSSVTTTSIDFQIPRVINVFIKKDRTHVTIAGYATPHCDVWLIQLRIHNDMFVFICLVHRVMSGDLTRQFKTGFICSQDLRKED</sequence>
<gene>
    <name evidence="1" type="primary">AVEN_185203_1</name>
    <name evidence="1" type="ORF">TNCT_266581</name>
</gene>
<accession>A0A8X6FQA6</accession>
<keyword evidence="2" id="KW-1185">Reference proteome</keyword>
<comment type="caution">
    <text evidence="1">The sequence shown here is derived from an EMBL/GenBank/DDBJ whole genome shotgun (WGS) entry which is preliminary data.</text>
</comment>
<dbReference type="AlphaFoldDB" id="A0A8X6FQA6"/>
<dbReference type="PANTHER" id="PTHR33964">
    <property type="entry name" value="RE45066P-RELATED"/>
    <property type="match status" value="1"/>
</dbReference>
<dbReference type="Proteomes" id="UP000887116">
    <property type="component" value="Unassembled WGS sequence"/>
</dbReference>
<proteinExistence type="predicted"/>
<evidence type="ECO:0000313" key="1">
    <source>
        <dbReference type="EMBL" id="GFQ64738.1"/>
    </source>
</evidence>
<protein>
    <submittedName>
        <fullName evidence="1">Uncharacterized protein</fullName>
    </submittedName>
</protein>
<organism evidence="1 2">
    <name type="scientific">Trichonephila clavata</name>
    <name type="common">Joro spider</name>
    <name type="synonym">Nephila clavata</name>
    <dbReference type="NCBI Taxonomy" id="2740835"/>
    <lineage>
        <taxon>Eukaryota</taxon>
        <taxon>Metazoa</taxon>
        <taxon>Ecdysozoa</taxon>
        <taxon>Arthropoda</taxon>
        <taxon>Chelicerata</taxon>
        <taxon>Arachnida</taxon>
        <taxon>Araneae</taxon>
        <taxon>Araneomorphae</taxon>
        <taxon>Entelegynae</taxon>
        <taxon>Araneoidea</taxon>
        <taxon>Nephilidae</taxon>
        <taxon>Trichonephila</taxon>
    </lineage>
</organism>
<dbReference type="PANTHER" id="PTHR33964:SF1">
    <property type="entry name" value="RE45066P"/>
    <property type="match status" value="1"/>
</dbReference>
<reference evidence="1" key="1">
    <citation type="submission" date="2020-07" db="EMBL/GenBank/DDBJ databases">
        <title>Multicomponent nature underlies the extraordinary mechanical properties of spider dragline silk.</title>
        <authorList>
            <person name="Kono N."/>
            <person name="Nakamura H."/>
            <person name="Mori M."/>
            <person name="Yoshida Y."/>
            <person name="Ohtoshi R."/>
            <person name="Malay A.D."/>
            <person name="Moran D.A.P."/>
            <person name="Tomita M."/>
            <person name="Numata K."/>
            <person name="Arakawa K."/>
        </authorList>
    </citation>
    <scope>NUCLEOTIDE SEQUENCE</scope>
</reference>
<dbReference type="EMBL" id="BMAO01000143">
    <property type="protein sequence ID" value="GFQ64738.1"/>
    <property type="molecule type" value="Genomic_DNA"/>
</dbReference>
<evidence type="ECO:0000313" key="2">
    <source>
        <dbReference type="Proteomes" id="UP000887116"/>
    </source>
</evidence>
<dbReference type="OrthoDB" id="10051804at2759"/>